<protein>
    <submittedName>
        <fullName evidence="1">Uncharacterized protein</fullName>
    </submittedName>
</protein>
<name>A0A0P1ASW0_PLAHL</name>
<dbReference type="RefSeq" id="XP_024581683.1">
    <property type="nucleotide sequence ID" value="XM_024716045.1"/>
</dbReference>
<dbReference type="Proteomes" id="UP000054928">
    <property type="component" value="Unassembled WGS sequence"/>
</dbReference>
<accession>A0A0P1ASW0</accession>
<dbReference type="AlphaFoldDB" id="A0A0P1ASW0"/>
<sequence>MTYHTLNKNDFISFQRERMSLLHQVCSGVVAANDMDHNQLFSDLLSHKDLWAFPTRHGSLDKLRTTCL</sequence>
<dbReference type="GeneID" id="36396674"/>
<evidence type="ECO:0000313" key="1">
    <source>
        <dbReference type="EMBL" id="CEG45314.1"/>
    </source>
</evidence>
<organism evidence="1 2">
    <name type="scientific">Plasmopara halstedii</name>
    <name type="common">Downy mildew of sunflower</name>
    <dbReference type="NCBI Taxonomy" id="4781"/>
    <lineage>
        <taxon>Eukaryota</taxon>
        <taxon>Sar</taxon>
        <taxon>Stramenopiles</taxon>
        <taxon>Oomycota</taxon>
        <taxon>Peronosporomycetes</taxon>
        <taxon>Peronosporales</taxon>
        <taxon>Peronosporaceae</taxon>
        <taxon>Plasmopara</taxon>
    </lineage>
</organism>
<proteinExistence type="predicted"/>
<evidence type="ECO:0000313" key="2">
    <source>
        <dbReference type="Proteomes" id="UP000054928"/>
    </source>
</evidence>
<keyword evidence="2" id="KW-1185">Reference proteome</keyword>
<dbReference type="EMBL" id="CCYD01001572">
    <property type="protein sequence ID" value="CEG45314.1"/>
    <property type="molecule type" value="Genomic_DNA"/>
</dbReference>
<reference evidence="2" key="1">
    <citation type="submission" date="2014-09" db="EMBL/GenBank/DDBJ databases">
        <authorList>
            <person name="Sharma Rahul"/>
            <person name="Thines Marco"/>
        </authorList>
    </citation>
    <scope>NUCLEOTIDE SEQUENCE [LARGE SCALE GENOMIC DNA]</scope>
</reference>